<gene>
    <name evidence="4" type="primary">CIDEC</name>
</gene>
<dbReference type="GO" id="GO:0042981">
    <property type="term" value="P:regulation of apoptotic process"/>
    <property type="evidence" value="ECO:0007669"/>
    <property type="project" value="TreeGrafter"/>
</dbReference>
<dbReference type="EMBL" id="ABDC03028952">
    <property type="status" value="NOT_ANNOTATED_CDS"/>
    <property type="molecule type" value="Genomic_DNA"/>
</dbReference>
<reference evidence="4" key="1">
    <citation type="submission" date="2016-12" db="EMBL/GenBank/DDBJ databases">
        <title>Mouse lemur reference genome and diversity panel.</title>
        <authorList>
            <person name="Harris R."/>
            <person name="Larsen P."/>
            <person name="Liu Y."/>
            <person name="Hughes D.S."/>
            <person name="Murali S."/>
            <person name="Raveendran M."/>
            <person name="Korchina V."/>
            <person name="Wang M."/>
            <person name="Jhangiani S."/>
            <person name="Bandaranaike D."/>
            <person name="Bellair M."/>
            <person name="Blankenburg K."/>
            <person name="Chao H."/>
            <person name="Dahdouli M."/>
            <person name="Dinh H."/>
            <person name="Doddapaneni H."/>
            <person name="English A."/>
            <person name="Firestine M."/>
            <person name="Gnanaolivu R."/>
            <person name="Gross S."/>
            <person name="Hernandez B."/>
            <person name="Javaid M."/>
            <person name="Jayaseelan J."/>
            <person name="Jones J."/>
            <person name="Khan Z."/>
            <person name="Kovar C."/>
            <person name="Kurapati P."/>
            <person name="Le B."/>
            <person name="Lee S."/>
            <person name="Li M."/>
            <person name="Mathew T."/>
            <person name="Narasimhan A."/>
            <person name="Ngo D."/>
            <person name="Nguyen L."/>
            <person name="Okwuonu G."/>
            <person name="Ongeri F."/>
            <person name="Osuji N."/>
            <person name="Pu L.-L."/>
            <person name="Puazo M."/>
            <person name="Quiroz J."/>
            <person name="Raj R."/>
            <person name="Rajbhandari K."/>
            <person name="Reid J.G."/>
            <person name="Santibanez J."/>
            <person name="Sexton D."/>
            <person name="Skinner E."/>
            <person name="Vee V."/>
            <person name="Weissenberger G."/>
            <person name="Wu Y."/>
            <person name="Xin Y."/>
            <person name="Han Y."/>
            <person name="Campbell C."/>
            <person name="Brown A."/>
            <person name="Sullivan B."/>
            <person name="Shelton J."/>
            <person name="Brown S."/>
            <person name="Dudchenko O."/>
            <person name="Machol I."/>
            <person name="Durand N."/>
            <person name="Shamim M."/>
            <person name="Lieberman A."/>
            <person name="Muzny D.M."/>
            <person name="Richards S."/>
            <person name="Yoder A."/>
            <person name="Worley K.C."/>
            <person name="Rogers J."/>
            <person name="Gibbs R.A."/>
        </authorList>
    </citation>
    <scope>NUCLEOTIDE SEQUENCE [LARGE SCALE GENOMIC DNA]</scope>
</reference>
<dbReference type="Ensembl" id="ENSMICT00000041326.2">
    <property type="protein sequence ID" value="ENSMICP00000020416.2"/>
    <property type="gene ID" value="ENSMICG00000002317.3"/>
</dbReference>
<dbReference type="Proteomes" id="UP000694394">
    <property type="component" value="Chromosome 26"/>
</dbReference>
<dbReference type="AlphaFoldDB" id="A0A8C5VDE8"/>
<dbReference type="SUPFAM" id="SSF54277">
    <property type="entry name" value="CAD &amp; PB1 domains"/>
    <property type="match status" value="1"/>
</dbReference>
<organism evidence="4 5">
    <name type="scientific">Microcebus murinus</name>
    <name type="common">Gray mouse lemur</name>
    <name type="synonym">Lemur murinus</name>
    <dbReference type="NCBI Taxonomy" id="30608"/>
    <lineage>
        <taxon>Eukaryota</taxon>
        <taxon>Metazoa</taxon>
        <taxon>Chordata</taxon>
        <taxon>Craniata</taxon>
        <taxon>Vertebrata</taxon>
        <taxon>Euteleostomi</taxon>
        <taxon>Mammalia</taxon>
        <taxon>Eutheria</taxon>
        <taxon>Euarchontoglires</taxon>
        <taxon>Primates</taxon>
        <taxon>Strepsirrhini</taxon>
        <taxon>Lemuriformes</taxon>
        <taxon>Cheirogaleidae</taxon>
        <taxon>Microcebus</taxon>
    </lineage>
</organism>
<dbReference type="GO" id="GO:0006915">
    <property type="term" value="P:apoptotic process"/>
    <property type="evidence" value="ECO:0007669"/>
    <property type="project" value="UniProtKB-KW"/>
</dbReference>
<dbReference type="PANTHER" id="PTHR12306">
    <property type="entry name" value="CELL DEATH ACTIVATOR CIDE"/>
    <property type="match status" value="1"/>
</dbReference>
<dbReference type="InterPro" id="IPR003508">
    <property type="entry name" value="CIDE-N_dom"/>
</dbReference>
<accession>A0A8C5VDE8</accession>
<evidence type="ECO:0000256" key="1">
    <source>
        <dbReference type="ARBA" id="ARBA00022703"/>
    </source>
</evidence>
<evidence type="ECO:0000313" key="4">
    <source>
        <dbReference type="Ensembl" id="ENSMICP00000020416.2"/>
    </source>
</evidence>
<reference evidence="4" key="3">
    <citation type="submission" date="2025-09" db="UniProtKB">
        <authorList>
            <consortium name="Ensembl"/>
        </authorList>
    </citation>
    <scope>IDENTIFICATION</scope>
</reference>
<name>A0A8C5VDE8_MICMU</name>
<reference evidence="4" key="2">
    <citation type="submission" date="2025-08" db="UniProtKB">
        <authorList>
            <consortium name="Ensembl"/>
        </authorList>
    </citation>
    <scope>IDENTIFICATION</scope>
</reference>
<sequence length="135" mass="14481">MEYAMKSLSLFYPKSLSRHMEVSTSVVTQQLLTSEPSQEAPRARPYRVSTADRRVRKGVLAHGLEDLLYKGSSPLGPLQHAGHGPRAPGLLLLPAAAPGRHRGRAAPQGQGLISHPDPSEDPAVNARVPGGLPRQ</sequence>
<evidence type="ECO:0000256" key="2">
    <source>
        <dbReference type="SAM" id="MobiDB-lite"/>
    </source>
</evidence>
<feature type="compositionally biased region" description="Low complexity" evidence="2">
    <location>
        <begin position="81"/>
        <end position="98"/>
    </location>
</feature>
<dbReference type="Gene3D" id="3.10.20.10">
    <property type="match status" value="1"/>
</dbReference>
<dbReference type="Pfam" id="PF02017">
    <property type="entry name" value="CIDE-N"/>
    <property type="match status" value="1"/>
</dbReference>
<dbReference type="EMBL" id="ABDC03028953">
    <property type="status" value="NOT_ANNOTATED_CDS"/>
    <property type="molecule type" value="Genomic_DNA"/>
</dbReference>
<feature type="region of interest" description="Disordered" evidence="2">
    <location>
        <begin position="31"/>
        <end position="50"/>
    </location>
</feature>
<dbReference type="EMBL" id="ABDC03028954">
    <property type="status" value="NOT_ANNOTATED_CDS"/>
    <property type="molecule type" value="Genomic_DNA"/>
</dbReference>
<keyword evidence="1" id="KW-0053">Apoptosis</keyword>
<keyword evidence="5" id="KW-1185">Reference proteome</keyword>
<dbReference type="PANTHER" id="PTHR12306:SF9">
    <property type="entry name" value="LIPID TRANSFERASE CIDEC"/>
    <property type="match status" value="1"/>
</dbReference>
<proteinExistence type="predicted"/>
<evidence type="ECO:0000259" key="3">
    <source>
        <dbReference type="Pfam" id="PF02017"/>
    </source>
</evidence>
<evidence type="ECO:0000313" key="5">
    <source>
        <dbReference type="Proteomes" id="UP000694394"/>
    </source>
</evidence>
<feature type="region of interest" description="Disordered" evidence="2">
    <location>
        <begin position="76"/>
        <end position="135"/>
    </location>
</feature>
<feature type="domain" description="CIDE-N" evidence="3">
    <location>
        <begin position="44"/>
        <end position="75"/>
    </location>
</feature>
<dbReference type="GeneTree" id="ENSGT00390000018596"/>
<protein>
    <submittedName>
        <fullName evidence="4">Cell death inducing DFFA like effector c</fullName>
    </submittedName>
</protein>